<dbReference type="Pfam" id="PF07944">
    <property type="entry name" value="Beta-AFase-like_GH127_cat"/>
    <property type="match status" value="1"/>
</dbReference>
<evidence type="ECO:0000259" key="1">
    <source>
        <dbReference type="Pfam" id="PF07944"/>
    </source>
</evidence>
<feature type="domain" description="Non-reducing end beta-L-arabinofuranosidase-like GH127 middle" evidence="2">
    <location>
        <begin position="399"/>
        <end position="491"/>
    </location>
</feature>
<evidence type="ECO:0000313" key="5">
    <source>
        <dbReference type="Proteomes" id="UP000662873"/>
    </source>
</evidence>
<dbReference type="GO" id="GO:0016787">
    <property type="term" value="F:hydrolase activity"/>
    <property type="evidence" value="ECO:0007669"/>
    <property type="project" value="UniProtKB-KW"/>
</dbReference>
<dbReference type="InterPro" id="IPR049046">
    <property type="entry name" value="Beta-AFase-like_GH127_middle"/>
</dbReference>
<reference evidence="4" key="1">
    <citation type="journal article" name="DNA Res.">
        <title>The physiological potential of anammox bacteria as revealed by their core genome structure.</title>
        <authorList>
            <person name="Okubo T."/>
            <person name="Toyoda A."/>
            <person name="Fukuhara K."/>
            <person name="Uchiyama I."/>
            <person name="Harigaya Y."/>
            <person name="Kuroiwa M."/>
            <person name="Suzuki T."/>
            <person name="Murakami Y."/>
            <person name="Suwa Y."/>
            <person name="Takami H."/>
        </authorList>
    </citation>
    <scope>NUCLEOTIDE SEQUENCE</scope>
    <source>
        <strain evidence="4">317325-2</strain>
    </source>
</reference>
<sequence length="610" mass="67667">MGLRAQLEQIESTGRLENFRRSARGESGGHQGRYYDDSDVYKWLEAAAYAVQQHPDHPIRPCVEEVVSIVANAQEPSGYIDTFFQLMHPDKKFTNLSALHEMYCMGHLIEAGVAHRQAFGDSGLYGVAKRAADHIAATFGPGKRVGFCGHEELELALIRLDECELGVGARGEYWHLAKWMVDQRGRRPSIFENEIADAEAMKLSPWMPQMVRNEGSYSGEYLQDHAPVSEHSFVVGHAVRSMYLYAAASETCDLGDPTEAALQRVWDNLTTQRMYITGGIGPAAHNEGFTTDYDLPHRTAYAETCAAVGLALWGERMGRLTGEARYWDVVERALYNGMLSGVSLSGDRYFYTNPLESHGEHSRTPWFSCACCPPNVARLIGSIGSRIASVGRGPEGSTLWIHLPVASRISTPKEEGEARFQIGGAYPNPGVVTVQFQGPTGAQVAVALRVPWWCESASFAWNFERFEPKIERGYAVIRREWKQGDTLSADFSAEPRWYVSNPKNLSALGRACLMVGPIVYCLEEADLGAAPHRFVADVAARPQLCESNSMGHGLSEWWVKGSLENLPDGADLYAPLEKSDISPVTARFIPYMAWCNRGANAMQVWVRKET</sequence>
<feature type="domain" description="Non-reducing end beta-L-arabinofuranosidase-like GH127 C-terminal" evidence="3">
    <location>
        <begin position="496"/>
        <end position="607"/>
    </location>
</feature>
<name>A0A809R4M8_9BACT</name>
<dbReference type="Proteomes" id="UP000662873">
    <property type="component" value="Chromosome"/>
</dbReference>
<dbReference type="AlphaFoldDB" id="A0A809R4M8"/>
<dbReference type="PANTHER" id="PTHR43465:SF2">
    <property type="entry name" value="DUF1680 DOMAIN PROTEIN (AFU_ORTHOLOGUE AFUA_1G08910)"/>
    <property type="match status" value="1"/>
</dbReference>
<feature type="domain" description="Non-reducing end beta-L-arabinofuranosidase-like GH127 catalytic" evidence="1">
    <location>
        <begin position="5"/>
        <end position="383"/>
    </location>
</feature>
<protein>
    <submittedName>
        <fullName evidence="4">Glycoside hydrolase family 127 protein</fullName>
    </submittedName>
</protein>
<dbReference type="GO" id="GO:0005975">
    <property type="term" value="P:carbohydrate metabolic process"/>
    <property type="evidence" value="ECO:0007669"/>
    <property type="project" value="InterPro"/>
</dbReference>
<organism evidence="4 5">
    <name type="scientific">Candidatus Nitrosymbiomonas proteolyticus</name>
    <dbReference type="NCBI Taxonomy" id="2608984"/>
    <lineage>
        <taxon>Bacteria</taxon>
        <taxon>Bacillati</taxon>
        <taxon>Armatimonadota</taxon>
        <taxon>Armatimonadota incertae sedis</taxon>
        <taxon>Candidatus Nitrosymbiomonas</taxon>
    </lineage>
</organism>
<dbReference type="InterPro" id="IPR012878">
    <property type="entry name" value="Beta-AFase-like_GH127_cat"/>
</dbReference>
<keyword evidence="4" id="KW-0378">Hydrolase</keyword>
<dbReference type="SUPFAM" id="SSF48208">
    <property type="entry name" value="Six-hairpin glycosidases"/>
    <property type="match status" value="1"/>
</dbReference>
<gene>
    <name evidence="4" type="ORF">NPRO_01350</name>
</gene>
<evidence type="ECO:0000259" key="2">
    <source>
        <dbReference type="Pfam" id="PF20736"/>
    </source>
</evidence>
<dbReference type="EMBL" id="AP021858">
    <property type="protein sequence ID" value="BBO22540.1"/>
    <property type="molecule type" value="Genomic_DNA"/>
</dbReference>
<accession>A0A809R4M8</accession>
<proteinExistence type="predicted"/>
<dbReference type="InterPro" id="IPR008928">
    <property type="entry name" value="6-hairpin_glycosidase_sf"/>
</dbReference>
<evidence type="ECO:0000313" key="4">
    <source>
        <dbReference type="EMBL" id="BBO22540.1"/>
    </source>
</evidence>
<dbReference type="Pfam" id="PF20736">
    <property type="entry name" value="Glyco_hydro127M"/>
    <property type="match status" value="1"/>
</dbReference>
<dbReference type="KEGG" id="npy:NPRO_01350"/>
<dbReference type="InterPro" id="IPR049049">
    <property type="entry name" value="Beta-AFase-like_GH127_C"/>
</dbReference>
<dbReference type="InterPro" id="IPR049174">
    <property type="entry name" value="Beta-AFase-like"/>
</dbReference>
<dbReference type="Pfam" id="PF20737">
    <property type="entry name" value="Glyco_hydro127C"/>
    <property type="match status" value="1"/>
</dbReference>
<dbReference type="PANTHER" id="PTHR43465">
    <property type="entry name" value="DUF1680 DOMAIN PROTEIN (AFU_ORTHOLOGUE AFUA_1G08910)"/>
    <property type="match status" value="1"/>
</dbReference>
<evidence type="ECO:0000259" key="3">
    <source>
        <dbReference type="Pfam" id="PF20737"/>
    </source>
</evidence>